<dbReference type="SUPFAM" id="SSF52833">
    <property type="entry name" value="Thioredoxin-like"/>
    <property type="match status" value="1"/>
</dbReference>
<dbReference type="Pfam" id="PF01323">
    <property type="entry name" value="DSBA"/>
    <property type="match status" value="1"/>
</dbReference>
<accession>A0A5Q4BUY2</accession>
<evidence type="ECO:0000313" key="4">
    <source>
        <dbReference type="Proteomes" id="UP000326340"/>
    </source>
</evidence>
<dbReference type="GO" id="GO:0016491">
    <property type="term" value="F:oxidoreductase activity"/>
    <property type="evidence" value="ECO:0007669"/>
    <property type="project" value="InterPro"/>
</dbReference>
<feature type="region of interest" description="Disordered" evidence="1">
    <location>
        <begin position="82"/>
        <end position="110"/>
    </location>
</feature>
<organism evidence="3 4">
    <name type="scientific">Colletotrichum shisoi</name>
    <dbReference type="NCBI Taxonomy" id="2078593"/>
    <lineage>
        <taxon>Eukaryota</taxon>
        <taxon>Fungi</taxon>
        <taxon>Dikarya</taxon>
        <taxon>Ascomycota</taxon>
        <taxon>Pezizomycotina</taxon>
        <taxon>Sordariomycetes</taxon>
        <taxon>Hypocreomycetidae</taxon>
        <taxon>Glomerellales</taxon>
        <taxon>Glomerellaceae</taxon>
        <taxon>Colletotrichum</taxon>
        <taxon>Colletotrichum destructivum species complex</taxon>
    </lineage>
</organism>
<dbReference type="EMBL" id="PUHP01000422">
    <property type="protein sequence ID" value="TQN70144.1"/>
    <property type="molecule type" value="Genomic_DNA"/>
</dbReference>
<dbReference type="OrthoDB" id="1930760at2759"/>
<sequence length="110" mass="11881">MAVVKIDVVFDFVCAARSGPIPDTRDAHRLIRLSRAKGPEATADVIEKLFEACHELEKDISEEEEVVLRAVASDAGLDSAEVEGLLKSETGLDEVDDDEKRDRDISGGAG</sequence>
<dbReference type="Gene3D" id="3.40.30.10">
    <property type="entry name" value="Glutaredoxin"/>
    <property type="match status" value="1"/>
</dbReference>
<evidence type="ECO:0000313" key="3">
    <source>
        <dbReference type="EMBL" id="TQN70144.1"/>
    </source>
</evidence>
<feature type="compositionally biased region" description="Basic and acidic residues" evidence="1">
    <location>
        <begin position="98"/>
        <end position="110"/>
    </location>
</feature>
<dbReference type="Proteomes" id="UP000326340">
    <property type="component" value="Unassembled WGS sequence"/>
</dbReference>
<feature type="domain" description="DSBA-like thioredoxin" evidence="2">
    <location>
        <begin position="23"/>
        <end position="103"/>
    </location>
</feature>
<name>A0A5Q4BUY2_9PEZI</name>
<reference evidence="3 4" key="1">
    <citation type="journal article" date="2019" name="Sci. Rep.">
        <title>Colletotrichum shisoi sp. nov., an anthracnose pathogen of Perilla frutescens in Japan: molecular phylogenetic, morphological and genomic evidence.</title>
        <authorList>
            <person name="Gan P."/>
            <person name="Tsushima A."/>
            <person name="Hiroyama R."/>
            <person name="Narusaka M."/>
            <person name="Takano Y."/>
            <person name="Narusaka Y."/>
            <person name="Kawaradani M."/>
            <person name="Damm U."/>
            <person name="Shirasu K."/>
        </authorList>
    </citation>
    <scope>NUCLEOTIDE SEQUENCE [LARGE SCALE GENOMIC DNA]</scope>
    <source>
        <strain evidence="3 4">PG-2018a</strain>
    </source>
</reference>
<protein>
    <recommendedName>
        <fullName evidence="2">DSBA-like thioredoxin domain-containing protein</fullName>
    </recommendedName>
</protein>
<proteinExistence type="predicted"/>
<dbReference type="AlphaFoldDB" id="A0A5Q4BUY2"/>
<evidence type="ECO:0000259" key="2">
    <source>
        <dbReference type="Pfam" id="PF01323"/>
    </source>
</evidence>
<evidence type="ECO:0000256" key="1">
    <source>
        <dbReference type="SAM" id="MobiDB-lite"/>
    </source>
</evidence>
<dbReference type="InterPro" id="IPR036249">
    <property type="entry name" value="Thioredoxin-like_sf"/>
</dbReference>
<keyword evidence="4" id="KW-1185">Reference proteome</keyword>
<comment type="caution">
    <text evidence="3">The sequence shown here is derived from an EMBL/GenBank/DDBJ whole genome shotgun (WGS) entry which is preliminary data.</text>
</comment>
<gene>
    <name evidence="3" type="ORF">CSHISOI_04797</name>
</gene>
<dbReference type="InterPro" id="IPR001853">
    <property type="entry name" value="DSBA-like_thioredoxin_dom"/>
</dbReference>